<dbReference type="EMBL" id="JANVFT010000055">
    <property type="protein sequence ID" value="KAJ4484044.1"/>
    <property type="molecule type" value="Genomic_DNA"/>
</dbReference>
<comment type="caution">
    <text evidence="2">The sequence shown here is derived from an EMBL/GenBank/DDBJ whole genome shotgun (WGS) entry which is preliminary data.</text>
</comment>
<organism evidence="2 4">
    <name type="scientific">Lentinula lateritia</name>
    <dbReference type="NCBI Taxonomy" id="40482"/>
    <lineage>
        <taxon>Eukaryota</taxon>
        <taxon>Fungi</taxon>
        <taxon>Dikarya</taxon>
        <taxon>Basidiomycota</taxon>
        <taxon>Agaricomycotina</taxon>
        <taxon>Agaricomycetes</taxon>
        <taxon>Agaricomycetidae</taxon>
        <taxon>Agaricales</taxon>
        <taxon>Marasmiineae</taxon>
        <taxon>Omphalotaceae</taxon>
        <taxon>Lentinula</taxon>
    </lineage>
</organism>
<reference evidence="2" key="2">
    <citation type="submission" date="2022-08" db="EMBL/GenBank/DDBJ databases">
        <authorList>
            <consortium name="DOE Joint Genome Institute"/>
            <person name="Min B."/>
            <person name="Riley R."/>
            <person name="Sierra-Patev S."/>
            <person name="Naranjo-Ortiz M."/>
            <person name="Looney B."/>
            <person name="Konkel Z."/>
            <person name="Slot J.C."/>
            <person name="Sakamoto Y."/>
            <person name="Steenwyk J.L."/>
            <person name="Rokas A."/>
            <person name="Carro J."/>
            <person name="Camarero S."/>
            <person name="Ferreira P."/>
            <person name="Molpeceres G."/>
            <person name="Ruiz-Duenas F.J."/>
            <person name="Serrano A."/>
            <person name="Henrissat B."/>
            <person name="Drula E."/>
            <person name="Hughes K.W."/>
            <person name="Mata J.L."/>
            <person name="Ishikawa N.K."/>
            <person name="Vargas-Isla R."/>
            <person name="Ushijima S."/>
            <person name="Smith C.A."/>
            <person name="Ahrendt S."/>
            <person name="Andreopoulos W."/>
            <person name="He G."/>
            <person name="Labutti K."/>
            <person name="Lipzen A."/>
            <person name="Ng V."/>
            <person name="Sandor L."/>
            <person name="Barry K."/>
            <person name="Martinez A.T."/>
            <person name="Xiao Y."/>
            <person name="Gibbons J.G."/>
            <person name="Terashima K."/>
            <person name="Hibbett D.S."/>
            <person name="Grigoriev I.V."/>
        </authorList>
    </citation>
    <scope>NUCLEOTIDE SEQUENCE</scope>
    <source>
        <strain evidence="2">Sp2 HRB7682 ss15</strain>
    </source>
</reference>
<dbReference type="AlphaFoldDB" id="A0A9W9DW17"/>
<dbReference type="Proteomes" id="UP001150217">
    <property type="component" value="Unassembled WGS sequence"/>
</dbReference>
<name>A0A9W9DW17_9AGAR</name>
<keyword evidence="3" id="KW-1185">Reference proteome</keyword>
<dbReference type="EMBL" id="JANVFS010000007">
    <property type="protein sequence ID" value="KAJ4489337.1"/>
    <property type="molecule type" value="Genomic_DNA"/>
</dbReference>
<dbReference type="OrthoDB" id="3249150at2759"/>
<gene>
    <name evidence="2" type="ORF">C8J55DRAFT_504896</name>
    <name evidence="1" type="ORF">C8R41DRAFT_456167</name>
</gene>
<sequence length="102" mass="10997">MPSSTQSFEILFDMTNDTGANVVLEMTPRIPGRTTKSVLLGKGRGISLVLDAGSTYQYTLLTDNIACQISVQSWSDIRFPASSALSGSGLPRGLSCKSWQYC</sequence>
<reference evidence="2" key="3">
    <citation type="journal article" date="2023" name="Proc. Natl. Acad. Sci. U.S.A.">
        <title>A global phylogenomic analysis of the shiitake genus Lentinula.</title>
        <authorList>
            <person name="Sierra-Patev S."/>
            <person name="Min B."/>
            <person name="Naranjo-Ortiz M."/>
            <person name="Looney B."/>
            <person name="Konkel Z."/>
            <person name="Slot J.C."/>
            <person name="Sakamoto Y."/>
            <person name="Steenwyk J.L."/>
            <person name="Rokas A."/>
            <person name="Carro J."/>
            <person name="Camarero S."/>
            <person name="Ferreira P."/>
            <person name="Molpeceres G."/>
            <person name="Ruiz-Duenas F.J."/>
            <person name="Serrano A."/>
            <person name="Henrissat B."/>
            <person name="Drula E."/>
            <person name="Hughes K.W."/>
            <person name="Mata J.L."/>
            <person name="Ishikawa N.K."/>
            <person name="Vargas-Isla R."/>
            <person name="Ushijima S."/>
            <person name="Smith C.A."/>
            <person name="Donoghue J."/>
            <person name="Ahrendt S."/>
            <person name="Andreopoulos W."/>
            <person name="He G."/>
            <person name="LaButti K."/>
            <person name="Lipzen A."/>
            <person name="Ng V."/>
            <person name="Riley R."/>
            <person name="Sandor L."/>
            <person name="Barry K."/>
            <person name="Martinez A.T."/>
            <person name="Xiao Y."/>
            <person name="Gibbons J.G."/>
            <person name="Terashima K."/>
            <person name="Grigoriev I.V."/>
            <person name="Hibbett D."/>
        </authorList>
    </citation>
    <scope>NUCLEOTIDE SEQUENCE</scope>
    <source>
        <strain evidence="2">Sp2 HRB7682 ss15</strain>
    </source>
</reference>
<accession>A0A9W9DW17</accession>
<evidence type="ECO:0000313" key="3">
    <source>
        <dbReference type="Proteomes" id="UP001150217"/>
    </source>
</evidence>
<reference evidence="1" key="1">
    <citation type="submission" date="2022-08" db="EMBL/GenBank/DDBJ databases">
        <title>A Global Phylogenomic Analysis of the Shiitake Genus Lentinula.</title>
        <authorList>
            <consortium name="DOE Joint Genome Institute"/>
            <person name="Sierra-Patev S."/>
            <person name="Min B."/>
            <person name="Naranjo-Ortiz M."/>
            <person name="Looney B."/>
            <person name="Konkel Z."/>
            <person name="Slot J.C."/>
            <person name="Sakamoto Y."/>
            <person name="Steenwyk J.L."/>
            <person name="Rokas A."/>
            <person name="Carro J."/>
            <person name="Camarero S."/>
            <person name="Ferreira P."/>
            <person name="Molpeceres G."/>
            <person name="Ruiz-Duenas F.J."/>
            <person name="Serrano A."/>
            <person name="Henrissat B."/>
            <person name="Drula E."/>
            <person name="Hughes K.W."/>
            <person name="Mata J.L."/>
            <person name="Ishikawa N.K."/>
            <person name="Vargas-Isla R."/>
            <person name="Ushijima S."/>
            <person name="Smith C.A."/>
            <person name="Ahrendt S."/>
            <person name="Andreopoulos W."/>
            <person name="He G."/>
            <person name="Labutti K."/>
            <person name="Lipzen A."/>
            <person name="Ng V."/>
            <person name="Riley R."/>
            <person name="Sandor L."/>
            <person name="Barry K."/>
            <person name="Martinez A.T."/>
            <person name="Xiao Y."/>
            <person name="Gibbons J.G."/>
            <person name="Terashima K."/>
            <person name="Grigoriev I.V."/>
            <person name="Hibbett D.S."/>
        </authorList>
    </citation>
    <scope>NUCLEOTIDE SEQUENCE</scope>
    <source>
        <strain evidence="1">RHP3577 ss4</strain>
    </source>
</reference>
<evidence type="ECO:0000313" key="2">
    <source>
        <dbReference type="EMBL" id="KAJ4489337.1"/>
    </source>
</evidence>
<dbReference type="Proteomes" id="UP001150238">
    <property type="component" value="Unassembled WGS sequence"/>
</dbReference>
<protein>
    <submittedName>
        <fullName evidence="2">Uncharacterized protein</fullName>
    </submittedName>
</protein>
<evidence type="ECO:0000313" key="4">
    <source>
        <dbReference type="Proteomes" id="UP001150238"/>
    </source>
</evidence>
<evidence type="ECO:0000313" key="1">
    <source>
        <dbReference type="EMBL" id="KAJ4484044.1"/>
    </source>
</evidence>
<proteinExistence type="predicted"/>